<reference evidence="3" key="1">
    <citation type="submission" date="2018-06" db="EMBL/GenBank/DDBJ databases">
        <authorList>
            <person name="Zhirakovskaya E."/>
        </authorList>
    </citation>
    <scope>NUCLEOTIDE SEQUENCE</scope>
</reference>
<organism evidence="3">
    <name type="scientific">hydrothermal vent metagenome</name>
    <dbReference type="NCBI Taxonomy" id="652676"/>
    <lineage>
        <taxon>unclassified sequences</taxon>
        <taxon>metagenomes</taxon>
        <taxon>ecological metagenomes</taxon>
    </lineage>
</organism>
<dbReference type="InterPro" id="IPR003697">
    <property type="entry name" value="Maf-like"/>
</dbReference>
<name>A0A3B0T4A4_9ZZZZ</name>
<dbReference type="SUPFAM" id="SSF52972">
    <property type="entry name" value="ITPase-like"/>
    <property type="match status" value="1"/>
</dbReference>
<gene>
    <name evidence="3" type="ORF">MNBD_ACTINO02-699</name>
</gene>
<dbReference type="GO" id="GO:0047429">
    <property type="term" value="F:nucleoside triphosphate diphosphatase activity"/>
    <property type="evidence" value="ECO:0007669"/>
    <property type="project" value="InterPro"/>
</dbReference>
<dbReference type="InterPro" id="IPR029001">
    <property type="entry name" value="ITPase-like_fam"/>
</dbReference>
<dbReference type="AlphaFoldDB" id="A0A3B0T4A4"/>
<dbReference type="Pfam" id="PF02545">
    <property type="entry name" value="Maf"/>
    <property type="match status" value="1"/>
</dbReference>
<dbReference type="EMBL" id="UOEK01000539">
    <property type="protein sequence ID" value="VAW09252.1"/>
    <property type="molecule type" value="Genomic_DNA"/>
</dbReference>
<protein>
    <submittedName>
        <fullName evidence="3">Septum formation protein Maf</fullName>
    </submittedName>
</protein>
<sequence length="103" mass="10891">RRMLRSLMGRTHVVATGVAVVTGDSSTGFVDSSTVHMSSLSDDDLEAYLATGESLDKAGAYALQGEARNFIDRIDGLRSTVIGLPLPLVVAALDELGIPRNTM</sequence>
<feature type="non-terminal residue" evidence="3">
    <location>
        <position position="1"/>
    </location>
</feature>
<dbReference type="PANTHER" id="PTHR43213:SF5">
    <property type="entry name" value="BIFUNCTIONAL DTTP_UTP PYROPHOSPHATASE_METHYLTRANSFERASE PROTEIN-RELATED"/>
    <property type="match status" value="1"/>
</dbReference>
<dbReference type="PANTHER" id="PTHR43213">
    <property type="entry name" value="BIFUNCTIONAL DTTP/UTP PYROPHOSPHATASE/METHYLTRANSFERASE PROTEIN-RELATED"/>
    <property type="match status" value="1"/>
</dbReference>
<evidence type="ECO:0000256" key="2">
    <source>
        <dbReference type="ARBA" id="ARBA00022801"/>
    </source>
</evidence>
<evidence type="ECO:0000313" key="3">
    <source>
        <dbReference type="EMBL" id="VAW09252.1"/>
    </source>
</evidence>
<accession>A0A3B0T4A4</accession>
<proteinExistence type="predicted"/>
<dbReference type="Gene3D" id="3.90.950.10">
    <property type="match status" value="1"/>
</dbReference>
<keyword evidence="2" id="KW-0378">Hydrolase</keyword>
<comment type="cofactor">
    <cofactor evidence="1">
        <name>a divalent metal cation</name>
        <dbReference type="ChEBI" id="CHEBI:60240"/>
    </cofactor>
</comment>
<evidence type="ECO:0000256" key="1">
    <source>
        <dbReference type="ARBA" id="ARBA00001968"/>
    </source>
</evidence>